<evidence type="ECO:0000313" key="3">
    <source>
        <dbReference type="EMBL" id="RFU71843.1"/>
    </source>
</evidence>
<feature type="domain" description="N-acetyltransferase" evidence="1">
    <location>
        <begin position="1"/>
        <end position="149"/>
    </location>
</feature>
<protein>
    <submittedName>
        <fullName evidence="2">Acyl-n-acyltransferase</fullName>
    </submittedName>
</protein>
<dbReference type="SUPFAM" id="SSF55729">
    <property type="entry name" value="Acyl-CoA N-acyltransferases (Nat)"/>
    <property type="match status" value="1"/>
</dbReference>
<accession>A0A395N6H0</accession>
<dbReference type="EMBL" id="PXOA01001363">
    <property type="protein sequence ID" value="RFU71726.1"/>
    <property type="molecule type" value="Genomic_DNA"/>
</dbReference>
<keyword evidence="2" id="KW-0012">Acyltransferase</keyword>
<dbReference type="Proteomes" id="UP000266272">
    <property type="component" value="Unassembled WGS sequence"/>
</dbReference>
<dbReference type="InterPro" id="IPR039143">
    <property type="entry name" value="GNPNAT1-like"/>
</dbReference>
<dbReference type="EMBL" id="PXOA01001166">
    <property type="protein sequence ID" value="RFU71843.1"/>
    <property type="molecule type" value="Genomic_DNA"/>
</dbReference>
<name>A0A395N6H0_TRIAR</name>
<proteinExistence type="predicted"/>
<dbReference type="Pfam" id="PF13673">
    <property type="entry name" value="Acetyltransf_10"/>
    <property type="match status" value="1"/>
</dbReference>
<comment type="caution">
    <text evidence="2">The sequence shown here is derived from an EMBL/GenBank/DDBJ whole genome shotgun (WGS) entry which is preliminary data.</text>
</comment>
<dbReference type="InterPro" id="IPR000182">
    <property type="entry name" value="GNAT_dom"/>
</dbReference>
<dbReference type="CDD" id="cd04301">
    <property type="entry name" value="NAT_SF"/>
    <property type="match status" value="1"/>
</dbReference>
<gene>
    <name evidence="3" type="ORF">TARUN_10420</name>
    <name evidence="2" type="ORF">TARUN_10535</name>
</gene>
<keyword evidence="4" id="KW-1185">Reference proteome</keyword>
<dbReference type="PANTHER" id="PTHR13355:SF23">
    <property type="entry name" value="FAMILY N-ACETYLTRANSFERASE, PUTATIVE (AFU_ORTHOLOGUE AFUA_3G00870)-RELATED"/>
    <property type="match status" value="1"/>
</dbReference>
<keyword evidence="2" id="KW-0808">Transferase</keyword>
<dbReference type="PANTHER" id="PTHR13355">
    <property type="entry name" value="GLUCOSAMINE 6-PHOSPHATE N-ACETYLTRANSFERASE"/>
    <property type="match status" value="1"/>
</dbReference>
<dbReference type="AlphaFoldDB" id="A0A395N6H0"/>
<evidence type="ECO:0000313" key="2">
    <source>
        <dbReference type="EMBL" id="RFU71726.1"/>
    </source>
</evidence>
<dbReference type="OrthoDB" id="2744543at2759"/>
<dbReference type="Gene3D" id="3.40.630.30">
    <property type="match status" value="1"/>
</dbReference>
<dbReference type="PROSITE" id="PS51186">
    <property type="entry name" value="GNAT"/>
    <property type="match status" value="1"/>
</dbReference>
<dbReference type="GO" id="GO:0008080">
    <property type="term" value="F:N-acetyltransferase activity"/>
    <property type="evidence" value="ECO:0007669"/>
    <property type="project" value="TreeGrafter"/>
</dbReference>
<sequence>MDSLASSAVPPGYAMHEGYPPVPEHLGLRLITGLKAKTGSQANEISTGSWYGCFVTFEQEDAIIGMGRIISDGGWYFHIADMAVHPDHQQKGLGNQILKRLLQTISEKAPKDGKPYITLFANPAGRKLYYDNGFVEAAPSQLGMVLPFH</sequence>
<reference evidence="2 4" key="1">
    <citation type="journal article" date="2018" name="PLoS Pathog.">
        <title>Evolution of structural diversity of trichothecenes, a family of toxins produced by plant pathogenic and entomopathogenic fungi.</title>
        <authorList>
            <person name="Proctor R.H."/>
            <person name="McCormick S.P."/>
            <person name="Kim H.S."/>
            <person name="Cardoza R.E."/>
            <person name="Stanley A.M."/>
            <person name="Lindo L."/>
            <person name="Kelly A."/>
            <person name="Brown D.W."/>
            <person name="Lee T."/>
            <person name="Vaughan M.M."/>
            <person name="Alexander N.J."/>
            <person name="Busman M."/>
            <person name="Gutierrez S."/>
        </authorList>
    </citation>
    <scope>NUCLEOTIDE SEQUENCE [LARGE SCALE GENOMIC DNA]</scope>
    <source>
        <strain evidence="2 4">IBT 40837</strain>
    </source>
</reference>
<dbReference type="UniPathway" id="UPA00113">
    <property type="reaction ID" value="UER00529"/>
</dbReference>
<evidence type="ECO:0000313" key="4">
    <source>
        <dbReference type="Proteomes" id="UP000266272"/>
    </source>
</evidence>
<organism evidence="2 4">
    <name type="scientific">Trichoderma arundinaceum</name>
    <dbReference type="NCBI Taxonomy" id="490622"/>
    <lineage>
        <taxon>Eukaryota</taxon>
        <taxon>Fungi</taxon>
        <taxon>Dikarya</taxon>
        <taxon>Ascomycota</taxon>
        <taxon>Pezizomycotina</taxon>
        <taxon>Sordariomycetes</taxon>
        <taxon>Hypocreomycetidae</taxon>
        <taxon>Hypocreales</taxon>
        <taxon>Hypocreaceae</taxon>
        <taxon>Trichoderma</taxon>
    </lineage>
</organism>
<dbReference type="STRING" id="490622.A0A395N6H0"/>
<dbReference type="InterPro" id="IPR016181">
    <property type="entry name" value="Acyl_CoA_acyltransferase"/>
</dbReference>
<evidence type="ECO:0000259" key="1">
    <source>
        <dbReference type="PROSITE" id="PS51186"/>
    </source>
</evidence>
<dbReference type="GO" id="GO:0006048">
    <property type="term" value="P:UDP-N-acetylglucosamine biosynthetic process"/>
    <property type="evidence" value="ECO:0007669"/>
    <property type="project" value="UniProtKB-UniPathway"/>
</dbReference>